<dbReference type="Gene3D" id="3.40.30.10">
    <property type="entry name" value="Glutaredoxin"/>
    <property type="match status" value="1"/>
</dbReference>
<reference evidence="2 3" key="1">
    <citation type="submission" date="2021-01" db="EMBL/GenBank/DDBJ databases">
        <title>C459-1 draft genome sequence.</title>
        <authorList>
            <person name="Zhang X.-F."/>
        </authorList>
    </citation>
    <scope>NUCLEOTIDE SEQUENCE [LARGE SCALE GENOMIC DNA]</scope>
    <source>
        <strain evidence="3">C459-1</strain>
    </source>
</reference>
<evidence type="ECO:0000313" key="2">
    <source>
        <dbReference type="EMBL" id="MBL1410971.1"/>
    </source>
</evidence>
<name>A0ABS1R8D2_9SPHI</name>
<keyword evidence="1" id="KW-1133">Transmembrane helix</keyword>
<evidence type="ECO:0000313" key="3">
    <source>
        <dbReference type="Proteomes" id="UP000625283"/>
    </source>
</evidence>
<organism evidence="2 3">
    <name type="scientific">Sphingobacterium faecale</name>
    <dbReference type="NCBI Taxonomy" id="2803775"/>
    <lineage>
        <taxon>Bacteria</taxon>
        <taxon>Pseudomonadati</taxon>
        <taxon>Bacteroidota</taxon>
        <taxon>Sphingobacteriia</taxon>
        <taxon>Sphingobacteriales</taxon>
        <taxon>Sphingobacteriaceae</taxon>
        <taxon>Sphingobacterium</taxon>
    </lineage>
</organism>
<dbReference type="SUPFAM" id="SSF52833">
    <property type="entry name" value="Thioredoxin-like"/>
    <property type="match status" value="1"/>
</dbReference>
<dbReference type="Proteomes" id="UP000625283">
    <property type="component" value="Unassembled WGS sequence"/>
</dbReference>
<accession>A0ABS1R8D2</accession>
<dbReference type="EMBL" id="JAERTY010000012">
    <property type="protein sequence ID" value="MBL1410971.1"/>
    <property type="molecule type" value="Genomic_DNA"/>
</dbReference>
<sequence>MNILLKAGRGLPFGKGEQVNMLTSYQDLSSRPIELDKYVLACARFLRYGRNDGRKICNNLLMVFCVLLTGLLVSPAFGQEADGLKEFPTKVGAIVKTKKKESPIEFLQNSIRRRSYNEDPDKILKRFPAADLDKYPSVFYDIDGDPIDLLDEGEVIPDYILDMPLWVVNYPDALTDVITLRQLAGKGFLLLEFWNSHCKPCLESVIRWEESQSSLEGDVHFLGIALDQPYRVPLEIEKRNWISTHVIGRSALALSKFFFNRFSMGPLVWIQDGKLFGISQGVPKDPQLFKDILSGRVAALPAEITFKRD</sequence>
<keyword evidence="1" id="KW-0812">Transmembrane</keyword>
<evidence type="ECO:0008006" key="4">
    <source>
        <dbReference type="Google" id="ProtNLM"/>
    </source>
</evidence>
<keyword evidence="3" id="KW-1185">Reference proteome</keyword>
<dbReference type="InterPro" id="IPR036249">
    <property type="entry name" value="Thioredoxin-like_sf"/>
</dbReference>
<gene>
    <name evidence="2" type="ORF">JKG61_19590</name>
</gene>
<dbReference type="RefSeq" id="WP_202104675.1">
    <property type="nucleotide sequence ID" value="NZ_JAERTY010000012.1"/>
</dbReference>
<proteinExistence type="predicted"/>
<protein>
    <recommendedName>
        <fullName evidence="4">Thioredoxin domain-containing protein</fullName>
    </recommendedName>
</protein>
<comment type="caution">
    <text evidence="2">The sequence shown here is derived from an EMBL/GenBank/DDBJ whole genome shotgun (WGS) entry which is preliminary data.</text>
</comment>
<evidence type="ECO:0000256" key="1">
    <source>
        <dbReference type="SAM" id="Phobius"/>
    </source>
</evidence>
<feature type="transmembrane region" description="Helical" evidence="1">
    <location>
        <begin position="56"/>
        <end position="77"/>
    </location>
</feature>
<keyword evidence="1" id="KW-0472">Membrane</keyword>